<keyword evidence="4" id="KW-1185">Reference proteome</keyword>
<dbReference type="Pfam" id="PF10551">
    <property type="entry name" value="MULE"/>
    <property type="match status" value="1"/>
</dbReference>
<evidence type="ECO:0000313" key="3">
    <source>
        <dbReference type="EMBL" id="KAK2633759.1"/>
    </source>
</evidence>
<evidence type="ECO:0000259" key="1">
    <source>
        <dbReference type="Pfam" id="PF03101"/>
    </source>
</evidence>
<dbReference type="InterPro" id="IPR004330">
    <property type="entry name" value="FAR1_DNA_bnd_dom"/>
</dbReference>
<sequence length="378" mass="44059">MEVVQYVGRTTTPNVNADILKEPYEGMTFNSSDEVRDYYTDYGRHMGFSERIRSTNKTRFHVDEVTGIHFVCSREGKRRKRQKLDGVDELSRNGNTIVNGCKAQMRVLYNEELRKWVVTRFSNDHNHNFVTPSKRIPYEKFGNVVTFDTTYRTNKYGLPFAPFSGVNHHYQTIQFGCALLRDETEVSFIWLFSIWLFSIWLEAIWGRHPISIITDQDLAMRATIKKLTDSIRFKSEEGEKDNEFDTYLVSAKVGLPEQFVVKLKKGTYDGHCGCQYFEFMGLPFDKCESSEVYRLSHLCRRSTQVWCVASRNEKLYKLALEGIEVLFMKILEEDSKFIQHNENQLSSGISTVQELDHFLSFVVKNISISRISNNIDRL</sequence>
<dbReference type="Pfam" id="PF03101">
    <property type="entry name" value="FAR1"/>
    <property type="match status" value="1"/>
</dbReference>
<evidence type="ECO:0000259" key="2">
    <source>
        <dbReference type="Pfam" id="PF10551"/>
    </source>
</evidence>
<dbReference type="AlphaFoldDB" id="A0AAD9TCS6"/>
<gene>
    <name evidence="3" type="ORF">Ddye_028551</name>
</gene>
<dbReference type="EMBL" id="JANJYI010000009">
    <property type="protein sequence ID" value="KAK2633759.1"/>
    <property type="molecule type" value="Genomic_DNA"/>
</dbReference>
<dbReference type="Proteomes" id="UP001280121">
    <property type="component" value="Unassembled WGS sequence"/>
</dbReference>
<organism evidence="3 4">
    <name type="scientific">Dipteronia dyeriana</name>
    <dbReference type="NCBI Taxonomy" id="168575"/>
    <lineage>
        <taxon>Eukaryota</taxon>
        <taxon>Viridiplantae</taxon>
        <taxon>Streptophyta</taxon>
        <taxon>Embryophyta</taxon>
        <taxon>Tracheophyta</taxon>
        <taxon>Spermatophyta</taxon>
        <taxon>Magnoliopsida</taxon>
        <taxon>eudicotyledons</taxon>
        <taxon>Gunneridae</taxon>
        <taxon>Pentapetalae</taxon>
        <taxon>rosids</taxon>
        <taxon>malvids</taxon>
        <taxon>Sapindales</taxon>
        <taxon>Sapindaceae</taxon>
        <taxon>Hippocastanoideae</taxon>
        <taxon>Acereae</taxon>
        <taxon>Dipteronia</taxon>
    </lineage>
</organism>
<proteinExistence type="predicted"/>
<comment type="caution">
    <text evidence="3">The sequence shown here is derived from an EMBL/GenBank/DDBJ whole genome shotgun (WGS) entry which is preliminary data.</text>
</comment>
<feature type="domain" description="FAR1" evidence="1">
    <location>
        <begin position="37"/>
        <end position="130"/>
    </location>
</feature>
<dbReference type="InterPro" id="IPR018289">
    <property type="entry name" value="MULE_transposase_dom"/>
</dbReference>
<evidence type="ECO:0008006" key="5">
    <source>
        <dbReference type="Google" id="ProtNLM"/>
    </source>
</evidence>
<accession>A0AAD9TCS6</accession>
<feature type="domain" description="MULE transposase" evidence="2">
    <location>
        <begin position="144"/>
        <end position="226"/>
    </location>
</feature>
<dbReference type="PANTHER" id="PTHR47718">
    <property type="entry name" value="OS01G0519700 PROTEIN"/>
    <property type="match status" value="1"/>
</dbReference>
<name>A0AAD9TCS6_9ROSI</name>
<protein>
    <recommendedName>
        <fullName evidence="5">Protein FAR1-RELATED SEQUENCE</fullName>
    </recommendedName>
</protein>
<reference evidence="3" key="1">
    <citation type="journal article" date="2023" name="Plant J.">
        <title>Genome sequences and population genomics provide insights into the demographic history, inbreeding, and mutation load of two 'living fossil' tree species of Dipteronia.</title>
        <authorList>
            <person name="Feng Y."/>
            <person name="Comes H.P."/>
            <person name="Chen J."/>
            <person name="Zhu S."/>
            <person name="Lu R."/>
            <person name="Zhang X."/>
            <person name="Li P."/>
            <person name="Qiu J."/>
            <person name="Olsen K.M."/>
            <person name="Qiu Y."/>
        </authorList>
    </citation>
    <scope>NUCLEOTIDE SEQUENCE</scope>
    <source>
        <strain evidence="3">KIB01</strain>
    </source>
</reference>
<evidence type="ECO:0000313" key="4">
    <source>
        <dbReference type="Proteomes" id="UP001280121"/>
    </source>
</evidence>
<dbReference type="PANTHER" id="PTHR47718:SF7">
    <property type="entry name" value="PROTEIN FAR1-RELATED SEQUENCE"/>
    <property type="match status" value="1"/>
</dbReference>